<dbReference type="SUPFAM" id="SSF54427">
    <property type="entry name" value="NTF2-like"/>
    <property type="match status" value="1"/>
</dbReference>
<accession>A0ABU6CAK7</accession>
<dbReference type="RefSeq" id="WP_324768465.1">
    <property type="nucleotide sequence ID" value="NZ_BAAATS010000058.1"/>
</dbReference>
<sequence>MTGPAEPPHQPADLRGDVITSPSAFTDHHDLRARNRRAVEQYLATSVEERLERYTLYTEDGTAALFYTDIGRPIVVAGREKLRHHGELALEVLPDWQWSDVHLYETQDPTVIWVECEGEGTIRFPGYPEGRYRNHFILGFTLSDGRIAASREYTNPIEHMKALGIGTPHIQRDWIPSS</sequence>
<evidence type="ECO:0000256" key="2">
    <source>
        <dbReference type="ARBA" id="ARBA00023194"/>
    </source>
</evidence>
<proteinExistence type="inferred from homology"/>
<reference evidence="3 4" key="1">
    <citation type="submission" date="2022-10" db="EMBL/GenBank/DDBJ databases">
        <authorList>
            <person name="Xie J."/>
            <person name="Shen N."/>
        </authorList>
    </citation>
    <scope>NUCLEOTIDE SEQUENCE [LARGE SCALE GENOMIC DNA]</scope>
    <source>
        <strain evidence="3 4">DSM 41681</strain>
    </source>
</reference>
<comment type="caution">
    <text evidence="3">The sequence shown here is derived from an EMBL/GenBank/DDBJ whole genome shotgun (WGS) entry which is preliminary data.</text>
</comment>
<gene>
    <name evidence="3" type="ORF">OKJ48_13325</name>
</gene>
<keyword evidence="2" id="KW-0045">Antibiotic biosynthesis</keyword>
<dbReference type="Pfam" id="PF03284">
    <property type="entry name" value="PHZA_PHZB"/>
    <property type="match status" value="1"/>
</dbReference>
<dbReference type="InterPro" id="IPR004964">
    <property type="entry name" value="PhzA_PhzB"/>
</dbReference>
<comment type="similarity">
    <text evidence="1">Belongs to the PhzA/PhzB family.</text>
</comment>
<dbReference type="InterPro" id="IPR032710">
    <property type="entry name" value="NTF2-like_dom_sf"/>
</dbReference>
<organism evidence="3 4">
    <name type="scientific">Streptomyces kunmingensis</name>
    <dbReference type="NCBI Taxonomy" id="68225"/>
    <lineage>
        <taxon>Bacteria</taxon>
        <taxon>Bacillati</taxon>
        <taxon>Actinomycetota</taxon>
        <taxon>Actinomycetes</taxon>
        <taxon>Kitasatosporales</taxon>
        <taxon>Streptomycetaceae</taxon>
        <taxon>Streptomyces</taxon>
    </lineage>
</organism>
<evidence type="ECO:0000313" key="3">
    <source>
        <dbReference type="EMBL" id="MEB3961221.1"/>
    </source>
</evidence>
<name>A0ABU6CAK7_9ACTN</name>
<evidence type="ECO:0000313" key="4">
    <source>
        <dbReference type="Proteomes" id="UP001352223"/>
    </source>
</evidence>
<evidence type="ECO:0000256" key="1">
    <source>
        <dbReference type="ARBA" id="ARBA00009377"/>
    </source>
</evidence>
<dbReference type="Proteomes" id="UP001352223">
    <property type="component" value="Unassembled WGS sequence"/>
</dbReference>
<dbReference type="EMBL" id="JAOZYB010000082">
    <property type="protein sequence ID" value="MEB3961221.1"/>
    <property type="molecule type" value="Genomic_DNA"/>
</dbReference>
<protein>
    <submittedName>
        <fullName evidence="3">Phenazine biosynthesis protein</fullName>
    </submittedName>
</protein>
<dbReference type="Gene3D" id="3.10.450.50">
    <property type="match status" value="1"/>
</dbReference>
<keyword evidence="4" id="KW-1185">Reference proteome</keyword>